<accession>A0A0D9QKD8</accession>
<dbReference type="VEuPathDB" id="PlasmoDB:AK88_04147"/>
<gene>
    <name evidence="1" type="ORF">AK88_04147</name>
</gene>
<dbReference type="AlphaFoldDB" id="A0A0D9QKD8"/>
<name>A0A0D9QKD8_PLAFR</name>
<dbReference type="EMBL" id="KQ001699">
    <property type="protein sequence ID" value="KJP86176.1"/>
    <property type="molecule type" value="Genomic_DNA"/>
</dbReference>
<dbReference type="GeneID" id="24269461"/>
<evidence type="ECO:0000313" key="2">
    <source>
        <dbReference type="Proteomes" id="UP000054561"/>
    </source>
</evidence>
<sequence length="76" mass="9282">MKSSFSLIYMFQKEYEHIKCYKEHITFLKVRNEGNQFIRNYQNKQKNSSTINKINIPTCSKRIFDTLKKPIYNNKR</sequence>
<proteinExistence type="predicted"/>
<reference evidence="1 2" key="1">
    <citation type="submission" date="2014-03" db="EMBL/GenBank/DDBJ databases">
        <title>The Genome Sequence of Plasmodium fragile nilgiri.</title>
        <authorList>
            <consortium name="The Broad Institute Genomics Platform"/>
            <consortium name="The Broad Institute Genome Sequencing Center for Infectious Disease"/>
            <person name="Neafsey D."/>
            <person name="Duraisingh M."/>
            <person name="Young S.K."/>
            <person name="Zeng Q."/>
            <person name="Gargeya S."/>
            <person name="Abouelleil A."/>
            <person name="Alvarado L."/>
            <person name="Chapman S.B."/>
            <person name="Gainer-Dewar J."/>
            <person name="Goldberg J."/>
            <person name="Griggs A."/>
            <person name="Gujja S."/>
            <person name="Hansen M."/>
            <person name="Howarth C."/>
            <person name="Imamovic A."/>
            <person name="Larimer J."/>
            <person name="Pearson M."/>
            <person name="Poon T.W."/>
            <person name="Priest M."/>
            <person name="Roberts A."/>
            <person name="Saif S."/>
            <person name="Shea T."/>
            <person name="Sykes S."/>
            <person name="Wortman J."/>
            <person name="Nusbaum C."/>
            <person name="Birren B."/>
        </authorList>
    </citation>
    <scope>NUCLEOTIDE SEQUENCE [LARGE SCALE GENOMIC DNA]</scope>
    <source>
        <strain evidence="2">nilgiri</strain>
    </source>
</reference>
<dbReference type="Proteomes" id="UP000054561">
    <property type="component" value="Unassembled WGS sequence"/>
</dbReference>
<evidence type="ECO:0000313" key="1">
    <source>
        <dbReference type="EMBL" id="KJP86176.1"/>
    </source>
</evidence>
<organism evidence="1 2">
    <name type="scientific">Plasmodium fragile</name>
    <dbReference type="NCBI Taxonomy" id="5857"/>
    <lineage>
        <taxon>Eukaryota</taxon>
        <taxon>Sar</taxon>
        <taxon>Alveolata</taxon>
        <taxon>Apicomplexa</taxon>
        <taxon>Aconoidasida</taxon>
        <taxon>Haemosporida</taxon>
        <taxon>Plasmodiidae</taxon>
        <taxon>Plasmodium</taxon>
        <taxon>Plasmodium (Plasmodium)</taxon>
    </lineage>
</organism>
<dbReference type="RefSeq" id="XP_012337180.1">
    <property type="nucleotide sequence ID" value="XM_012481757.1"/>
</dbReference>
<keyword evidence="2" id="KW-1185">Reference proteome</keyword>
<protein>
    <submittedName>
        <fullName evidence="1">Uncharacterized protein</fullName>
    </submittedName>
</protein>